<evidence type="ECO:0000313" key="4">
    <source>
        <dbReference type="Proteomes" id="UP000509626"/>
    </source>
</evidence>
<evidence type="ECO:0000259" key="1">
    <source>
        <dbReference type="Pfam" id="PF19138"/>
    </source>
</evidence>
<dbReference type="Pfam" id="PF19138">
    <property type="entry name" value="TbsP_N"/>
    <property type="match status" value="1"/>
</dbReference>
<dbReference type="InterPro" id="IPR056163">
    <property type="entry name" value="TbsP_C"/>
</dbReference>
<dbReference type="RefSeq" id="WP_179270875.1">
    <property type="nucleotide sequence ID" value="NZ_CP058580.1"/>
</dbReference>
<feature type="domain" description="Transcriptional regulator TbsP-like C-terminal" evidence="2">
    <location>
        <begin position="154"/>
        <end position="274"/>
    </location>
</feature>
<evidence type="ECO:0000313" key="3">
    <source>
        <dbReference type="EMBL" id="QLG64293.1"/>
    </source>
</evidence>
<dbReference type="InterPro" id="IPR043859">
    <property type="entry name" value="TbsP-like_N"/>
</dbReference>
<organism evidence="3 4">
    <name type="scientific">Halorarum salinum</name>
    <dbReference type="NCBI Taxonomy" id="2743089"/>
    <lineage>
        <taxon>Archaea</taxon>
        <taxon>Methanobacteriati</taxon>
        <taxon>Methanobacteriota</taxon>
        <taxon>Stenosarchaea group</taxon>
        <taxon>Halobacteria</taxon>
        <taxon>Halobacteriales</taxon>
        <taxon>Haloferacaceae</taxon>
        <taxon>Halorarum</taxon>
    </lineage>
</organism>
<name>A0A7D5LDH3_9EURY</name>
<dbReference type="Proteomes" id="UP000509626">
    <property type="component" value="Plasmid unnamed1"/>
</dbReference>
<evidence type="ECO:0000259" key="2">
    <source>
        <dbReference type="Pfam" id="PF23336"/>
    </source>
</evidence>
<geneLocation type="plasmid" evidence="3 4">
    <name>unnamed1</name>
</geneLocation>
<proteinExistence type="predicted"/>
<keyword evidence="4" id="KW-1185">Reference proteome</keyword>
<accession>A0A7D5LDH3</accession>
<dbReference type="EMBL" id="CP058580">
    <property type="protein sequence ID" value="QLG64293.1"/>
    <property type="molecule type" value="Genomic_DNA"/>
</dbReference>
<feature type="domain" description="Transcriptional regulator TbsP N-terminal" evidence="1">
    <location>
        <begin position="10"/>
        <end position="152"/>
    </location>
</feature>
<dbReference type="OrthoDB" id="342758at2157"/>
<sequence>MTLETAAGPLDELLHAAVGRSGDGTLVVSGHQDVLREAVLAVADAGGDAPGRVRLLGTEPALEEATDDFLVASNAADLVRDGSLVLRASDEDYLPAMVVGFGEGDDSVTTVSPLPGGDAVAVRTDAAESVTTVREALERSFERAAPYEVTAPGYDRLLSSLESAVGDGVGSDVAAVLEAEVTVRSSDSTLDELDTVLLMGGRNGAQLYELSAWAEELGLASRATMSARKRRLESAGLLATEKVSTDVGRPRQRLLLAAEGLRDAPPADLVRAARSVLVGE</sequence>
<protein>
    <submittedName>
        <fullName evidence="3">Uncharacterized protein</fullName>
    </submittedName>
</protein>
<dbReference type="KEGG" id="halu:HUG12_21165"/>
<dbReference type="AlphaFoldDB" id="A0A7D5LDH3"/>
<reference evidence="3 4" key="1">
    <citation type="submission" date="2020-06" db="EMBL/GenBank/DDBJ databases">
        <title>NJ-3-1, isolated from saline soil.</title>
        <authorList>
            <person name="Cui H.L."/>
            <person name="Shi X."/>
        </authorList>
    </citation>
    <scope>NUCLEOTIDE SEQUENCE [LARGE SCALE GENOMIC DNA]</scope>
    <source>
        <strain evidence="3 4">NJ-3-1</strain>
        <plasmid evidence="3 4">unnamed1</plasmid>
    </source>
</reference>
<dbReference type="GeneID" id="56040026"/>
<dbReference type="Pfam" id="PF23336">
    <property type="entry name" value="HTH_TbsP_C"/>
    <property type="match status" value="1"/>
</dbReference>
<gene>
    <name evidence="3" type="ORF">HUG12_21165</name>
</gene>
<keyword evidence="3" id="KW-0614">Plasmid</keyword>